<dbReference type="SMART" id="SM00895">
    <property type="entry name" value="FCD"/>
    <property type="match status" value="1"/>
</dbReference>
<proteinExistence type="predicted"/>
<sequence>MPNGKTSNLALVISAEEASLSDQAYSQIEEMIVTMQLAPETPVSEAQLSAFLGIGRTPIREAIQRLSREHLVTIVPKRGIFISDLNTQKQLRVLETRRELERLICKKAAKRASSEERKELERLAKDFRKAAKEKDDTLFRKADKELNDLTILAARNEFAAAAMSPLHGMSRRFWFGNFHQFAGATEMANLHGALAFAIAKGNEAEAGQALDDLIDCVENLTRKTFSVAD</sequence>
<dbReference type="InterPro" id="IPR036388">
    <property type="entry name" value="WH-like_DNA-bd_sf"/>
</dbReference>
<keyword evidence="4" id="KW-0175">Coiled coil</keyword>
<keyword evidence="3" id="KW-0804">Transcription</keyword>
<evidence type="ECO:0000259" key="5">
    <source>
        <dbReference type="PROSITE" id="PS50949"/>
    </source>
</evidence>
<dbReference type="EMBL" id="CP099959">
    <property type="protein sequence ID" value="XCC58563.1"/>
    <property type="molecule type" value="Genomic_DNA"/>
</dbReference>
<dbReference type="RefSeq" id="WP_353439829.1">
    <property type="nucleotide sequence ID" value="NZ_CP099959.1"/>
</dbReference>
<dbReference type="CDD" id="cd07377">
    <property type="entry name" value="WHTH_GntR"/>
    <property type="match status" value="1"/>
</dbReference>
<dbReference type="SUPFAM" id="SSF46785">
    <property type="entry name" value="Winged helix' DNA-binding domain"/>
    <property type="match status" value="1"/>
</dbReference>
<evidence type="ECO:0000313" key="6">
    <source>
        <dbReference type="EMBL" id="XCC58563.1"/>
    </source>
</evidence>
<keyword evidence="2" id="KW-0238">DNA-binding</keyword>
<dbReference type="InterPro" id="IPR008920">
    <property type="entry name" value="TF_FadR/GntR_C"/>
</dbReference>
<feature type="coiled-coil region" evidence="4">
    <location>
        <begin position="106"/>
        <end position="137"/>
    </location>
</feature>
<protein>
    <submittedName>
        <fullName evidence="6">GntR family transcriptional regulator</fullName>
    </submittedName>
</protein>
<gene>
    <name evidence="6" type="ORF">NKE59_04580</name>
</gene>
<dbReference type="GO" id="GO:0003700">
    <property type="term" value="F:DNA-binding transcription factor activity"/>
    <property type="evidence" value="ECO:0007669"/>
    <property type="project" value="InterPro"/>
</dbReference>
<dbReference type="Pfam" id="PF00392">
    <property type="entry name" value="GntR"/>
    <property type="match status" value="1"/>
</dbReference>
<dbReference type="AlphaFoldDB" id="A0AAU8A4D5"/>
<dbReference type="Pfam" id="PF07729">
    <property type="entry name" value="FCD"/>
    <property type="match status" value="1"/>
</dbReference>
<name>A0AAU8A4D5_9BURK</name>
<dbReference type="Gene3D" id="1.10.10.10">
    <property type="entry name" value="Winged helix-like DNA-binding domain superfamily/Winged helix DNA-binding domain"/>
    <property type="match status" value="1"/>
</dbReference>
<dbReference type="Gene3D" id="1.20.120.530">
    <property type="entry name" value="GntR ligand-binding domain-like"/>
    <property type="match status" value="1"/>
</dbReference>
<evidence type="ECO:0000256" key="1">
    <source>
        <dbReference type="ARBA" id="ARBA00023015"/>
    </source>
</evidence>
<keyword evidence="1" id="KW-0805">Transcription regulation</keyword>
<dbReference type="GO" id="GO:0003677">
    <property type="term" value="F:DNA binding"/>
    <property type="evidence" value="ECO:0007669"/>
    <property type="project" value="UniProtKB-KW"/>
</dbReference>
<dbReference type="PANTHER" id="PTHR43537">
    <property type="entry name" value="TRANSCRIPTIONAL REGULATOR, GNTR FAMILY"/>
    <property type="match status" value="1"/>
</dbReference>
<accession>A0AAU8A4D5</accession>
<dbReference type="PROSITE" id="PS50949">
    <property type="entry name" value="HTH_GNTR"/>
    <property type="match status" value="1"/>
</dbReference>
<evidence type="ECO:0000256" key="2">
    <source>
        <dbReference type="ARBA" id="ARBA00023125"/>
    </source>
</evidence>
<feature type="domain" description="HTH gntR-type" evidence="5">
    <location>
        <begin position="18"/>
        <end position="85"/>
    </location>
</feature>
<dbReference type="SMART" id="SM00345">
    <property type="entry name" value="HTH_GNTR"/>
    <property type="match status" value="1"/>
</dbReference>
<organism evidence="6">
    <name type="scientific">Polynucleobacter sp. UK-FUSCHL-C3</name>
    <dbReference type="NCBI Taxonomy" id="2955208"/>
    <lineage>
        <taxon>Bacteria</taxon>
        <taxon>Pseudomonadati</taxon>
        <taxon>Pseudomonadota</taxon>
        <taxon>Betaproteobacteria</taxon>
        <taxon>Burkholderiales</taxon>
        <taxon>Burkholderiaceae</taxon>
        <taxon>Polynucleobacter</taxon>
    </lineage>
</organism>
<dbReference type="PANTHER" id="PTHR43537:SF45">
    <property type="entry name" value="GNTR FAMILY REGULATORY PROTEIN"/>
    <property type="match status" value="1"/>
</dbReference>
<reference evidence="6" key="1">
    <citation type="submission" date="2022-06" db="EMBL/GenBank/DDBJ databases">
        <title>New Polynucleobacter species.</title>
        <authorList>
            <person name="Hahn M.W."/>
        </authorList>
    </citation>
    <scope>NUCLEOTIDE SEQUENCE</scope>
    <source>
        <strain evidence="6">UK-FUSCHL-C3</strain>
    </source>
</reference>
<dbReference type="InterPro" id="IPR011711">
    <property type="entry name" value="GntR_C"/>
</dbReference>
<evidence type="ECO:0000256" key="3">
    <source>
        <dbReference type="ARBA" id="ARBA00023163"/>
    </source>
</evidence>
<evidence type="ECO:0000256" key="4">
    <source>
        <dbReference type="SAM" id="Coils"/>
    </source>
</evidence>
<dbReference type="InterPro" id="IPR000524">
    <property type="entry name" value="Tscrpt_reg_HTH_GntR"/>
</dbReference>
<dbReference type="SUPFAM" id="SSF48008">
    <property type="entry name" value="GntR ligand-binding domain-like"/>
    <property type="match status" value="1"/>
</dbReference>
<dbReference type="InterPro" id="IPR036390">
    <property type="entry name" value="WH_DNA-bd_sf"/>
</dbReference>